<dbReference type="Proteomes" id="UP000054279">
    <property type="component" value="Unassembled WGS sequence"/>
</dbReference>
<reference evidence="2 3" key="1">
    <citation type="submission" date="2014-06" db="EMBL/GenBank/DDBJ databases">
        <title>Evolutionary Origins and Diversification of the Mycorrhizal Mutualists.</title>
        <authorList>
            <consortium name="DOE Joint Genome Institute"/>
            <consortium name="Mycorrhizal Genomics Consortium"/>
            <person name="Kohler A."/>
            <person name="Kuo A."/>
            <person name="Nagy L.G."/>
            <person name="Floudas D."/>
            <person name="Copeland A."/>
            <person name="Barry K.W."/>
            <person name="Cichocki N."/>
            <person name="Veneault-Fourrey C."/>
            <person name="LaButti K."/>
            <person name="Lindquist E.A."/>
            <person name="Lipzen A."/>
            <person name="Lundell T."/>
            <person name="Morin E."/>
            <person name="Murat C."/>
            <person name="Riley R."/>
            <person name="Ohm R."/>
            <person name="Sun H."/>
            <person name="Tunlid A."/>
            <person name="Henrissat B."/>
            <person name="Grigoriev I.V."/>
            <person name="Hibbett D.S."/>
            <person name="Martin F."/>
        </authorList>
    </citation>
    <scope>NUCLEOTIDE SEQUENCE [LARGE SCALE GENOMIC DNA]</scope>
    <source>
        <strain evidence="2 3">SS14</strain>
    </source>
</reference>
<accession>A0A0C9TW28</accession>
<gene>
    <name evidence="2" type="ORF">M422DRAFT_51972</name>
</gene>
<evidence type="ECO:0000313" key="3">
    <source>
        <dbReference type="Proteomes" id="UP000054279"/>
    </source>
</evidence>
<feature type="chain" id="PRO_5002220682" evidence="1">
    <location>
        <begin position="20"/>
        <end position="144"/>
    </location>
</feature>
<dbReference type="OrthoDB" id="2500212at2759"/>
<name>A0A0C9TW28_SPHS4</name>
<feature type="signal peptide" evidence="1">
    <location>
        <begin position="1"/>
        <end position="19"/>
    </location>
</feature>
<evidence type="ECO:0000313" key="2">
    <source>
        <dbReference type="EMBL" id="KIJ34563.1"/>
    </source>
</evidence>
<evidence type="ECO:0000256" key="1">
    <source>
        <dbReference type="SAM" id="SignalP"/>
    </source>
</evidence>
<dbReference type="InterPro" id="IPR045469">
    <property type="entry name" value="Nis1"/>
</dbReference>
<dbReference type="EMBL" id="KN837198">
    <property type="protein sequence ID" value="KIJ34563.1"/>
    <property type="molecule type" value="Genomic_DNA"/>
</dbReference>
<protein>
    <submittedName>
        <fullName evidence="2">Uncharacterized protein</fullName>
    </submittedName>
</protein>
<dbReference type="HOGENOM" id="CLU_1807446_0_0_1"/>
<keyword evidence="1" id="KW-0732">Signal</keyword>
<proteinExistence type="predicted"/>
<dbReference type="Pfam" id="PF19271">
    <property type="entry name" value="Nis1"/>
    <property type="match status" value="1"/>
</dbReference>
<keyword evidence="3" id="KW-1185">Reference proteome</keyword>
<sequence>MKTFGLVSALLLSAVTVSAQSTRFITPAANQHVVAGQTFQVSIAITPTLSSVDVVALVLGLKASNDPESTDLGETIVATSIAPRFDQRVPQAQFVHLLNITVPSNPINGVDRAYNLTMAEFYTLGAVNTALADVSQIPIFVASN</sequence>
<organism evidence="2 3">
    <name type="scientific">Sphaerobolus stellatus (strain SS14)</name>
    <dbReference type="NCBI Taxonomy" id="990650"/>
    <lineage>
        <taxon>Eukaryota</taxon>
        <taxon>Fungi</taxon>
        <taxon>Dikarya</taxon>
        <taxon>Basidiomycota</taxon>
        <taxon>Agaricomycotina</taxon>
        <taxon>Agaricomycetes</taxon>
        <taxon>Phallomycetidae</taxon>
        <taxon>Geastrales</taxon>
        <taxon>Sphaerobolaceae</taxon>
        <taxon>Sphaerobolus</taxon>
    </lineage>
</organism>
<dbReference type="AlphaFoldDB" id="A0A0C9TW28"/>